<name>A0AAU7J6H4_9ENTR</name>
<gene>
    <name evidence="1" type="ORF">F0320_09345</name>
</gene>
<organism evidence="1 2">
    <name type="scientific">Enterobacter dykesii</name>
    <dbReference type="NCBI Taxonomy" id="2797506"/>
    <lineage>
        <taxon>Bacteria</taxon>
        <taxon>Pseudomonadati</taxon>
        <taxon>Pseudomonadota</taxon>
        <taxon>Gammaproteobacteria</taxon>
        <taxon>Enterobacterales</taxon>
        <taxon>Enterobacteriaceae</taxon>
        <taxon>Enterobacter</taxon>
    </lineage>
</organism>
<reference evidence="1" key="1">
    <citation type="submission" date="2023-05" db="EMBL/GenBank/DDBJ databases">
        <title>Complete genome sequence data from fresh produce 2nd batch.</title>
        <authorList>
            <person name="Stein M."/>
            <person name="Cho G.-S."/>
            <person name="Brinks E."/>
            <person name="Franz C.M.A.P."/>
        </authorList>
    </citation>
    <scope>NUCLEOTIDE SEQUENCE [LARGE SCALE GENOMIC DNA]</scope>
    <source>
        <strain evidence="1">E1</strain>
    </source>
</reference>
<dbReference type="AlphaFoldDB" id="A0AAU7J6H4"/>
<proteinExistence type="predicted"/>
<dbReference type="EMBL" id="CP126604">
    <property type="protein sequence ID" value="XBN41565.1"/>
    <property type="molecule type" value="Genomic_DNA"/>
</dbReference>
<protein>
    <submittedName>
        <fullName evidence="1">Uncharacterized protein</fullName>
    </submittedName>
</protein>
<accession>A0AAU7J6H4</accession>
<dbReference type="KEGG" id="edy:F0320_09345"/>
<evidence type="ECO:0000313" key="1">
    <source>
        <dbReference type="EMBL" id="XBN41565.1"/>
    </source>
</evidence>
<evidence type="ECO:0000313" key="2">
    <source>
        <dbReference type="Proteomes" id="UP000323234"/>
    </source>
</evidence>
<dbReference type="Proteomes" id="UP000323234">
    <property type="component" value="Chromosome"/>
</dbReference>
<sequence length="80" mass="9224">MCSADAFNADDQWYDVVRRADKAVIYSFPAEGRYLVYRVNGIVSLRPLLEEEEIFTLNGFMQFAKRLGYRITPPSDIILS</sequence>
<keyword evidence="2" id="KW-1185">Reference proteome</keyword>